<dbReference type="CDD" id="cd01106">
    <property type="entry name" value="HTH_TipAL-Mta"/>
    <property type="match status" value="1"/>
</dbReference>
<accession>A0ABW2Y842</accession>
<comment type="caution">
    <text evidence="6">The sequence shown here is derived from an EMBL/GenBank/DDBJ whole genome shotgun (WGS) entry which is preliminary data.</text>
</comment>
<dbReference type="PANTHER" id="PTHR30204">
    <property type="entry name" value="REDOX-CYCLING DRUG-SENSING TRANSCRIPTIONAL ACTIVATOR SOXR"/>
    <property type="match status" value="1"/>
</dbReference>
<keyword evidence="7" id="KW-1185">Reference proteome</keyword>
<dbReference type="SUPFAM" id="SSF89082">
    <property type="entry name" value="Antibiotic binding domain of TipA-like multidrug resistance regulators"/>
    <property type="match status" value="1"/>
</dbReference>
<dbReference type="InterPro" id="IPR009061">
    <property type="entry name" value="DNA-bd_dom_put_sf"/>
</dbReference>
<evidence type="ECO:0000259" key="5">
    <source>
        <dbReference type="PROSITE" id="PS50937"/>
    </source>
</evidence>
<dbReference type="Pfam" id="PF07739">
    <property type="entry name" value="TipAS"/>
    <property type="match status" value="1"/>
</dbReference>
<reference evidence="7" key="1">
    <citation type="journal article" date="2019" name="Int. J. Syst. Evol. Microbiol.">
        <title>The Global Catalogue of Microorganisms (GCM) 10K type strain sequencing project: providing services to taxonomists for standard genome sequencing and annotation.</title>
        <authorList>
            <consortium name="The Broad Institute Genomics Platform"/>
            <consortium name="The Broad Institute Genome Sequencing Center for Infectious Disease"/>
            <person name="Wu L."/>
            <person name="Ma J."/>
        </authorList>
    </citation>
    <scope>NUCLEOTIDE SEQUENCE [LARGE SCALE GENOMIC DNA]</scope>
    <source>
        <strain evidence="7">CCM 8604</strain>
    </source>
</reference>
<dbReference type="InterPro" id="IPR047057">
    <property type="entry name" value="MerR_fam"/>
</dbReference>
<dbReference type="Gene3D" id="1.10.490.50">
    <property type="entry name" value="Antibiotic binding domain of TipA-like multidrug resistance regulators"/>
    <property type="match status" value="1"/>
</dbReference>
<dbReference type="PANTHER" id="PTHR30204:SF90">
    <property type="entry name" value="HTH-TYPE TRANSCRIPTIONAL ACTIVATOR MTA"/>
    <property type="match status" value="1"/>
</dbReference>
<evidence type="ECO:0000256" key="1">
    <source>
        <dbReference type="ARBA" id="ARBA00023015"/>
    </source>
</evidence>
<proteinExistence type="predicted"/>
<dbReference type="SMART" id="SM00422">
    <property type="entry name" value="HTH_MERR"/>
    <property type="match status" value="1"/>
</dbReference>
<evidence type="ECO:0000256" key="2">
    <source>
        <dbReference type="ARBA" id="ARBA00023125"/>
    </source>
</evidence>
<dbReference type="InterPro" id="IPR000551">
    <property type="entry name" value="MerR-type_HTH_dom"/>
</dbReference>
<dbReference type="RefSeq" id="WP_377939126.1">
    <property type="nucleotide sequence ID" value="NZ_JBHTHQ010000021.1"/>
</dbReference>
<dbReference type="SUPFAM" id="SSF46955">
    <property type="entry name" value="Putative DNA-binding domain"/>
    <property type="match status" value="1"/>
</dbReference>
<evidence type="ECO:0000256" key="3">
    <source>
        <dbReference type="ARBA" id="ARBA00023159"/>
    </source>
</evidence>
<dbReference type="PROSITE" id="PS50937">
    <property type="entry name" value="HTH_MERR_2"/>
    <property type="match status" value="1"/>
</dbReference>
<dbReference type="Gene3D" id="1.10.1660.10">
    <property type="match status" value="1"/>
</dbReference>
<protein>
    <submittedName>
        <fullName evidence="6">MerR family transcriptional regulator</fullName>
    </submittedName>
</protein>
<keyword evidence="2" id="KW-0238">DNA-binding</keyword>
<keyword evidence="3" id="KW-0010">Activator</keyword>
<dbReference type="EMBL" id="JBHTHQ010000021">
    <property type="protein sequence ID" value="MFD0705439.1"/>
    <property type="molecule type" value="Genomic_DNA"/>
</dbReference>
<gene>
    <name evidence="6" type="ORF">ACFQY8_06740</name>
</gene>
<feature type="domain" description="HTH merR-type" evidence="5">
    <location>
        <begin position="1"/>
        <end position="70"/>
    </location>
</feature>
<sequence>MYTIKDMSQRTGLSAKTFRYYDKIGLLKPTVIGMNGYRYYDDSVFDRLHAILLYRELEFSLTDIKRILDDPGYDRRTALSDQISVLEKKIAHFESVLNQARHLQKGEETMEFDVYSQEEIEALQEEAKNRWGNTSVYQDFESKSSHPFGSVTKEMMDLLAQFGQLKESSPQDEAVQVLVRAYQNYISEHFYPCSSEVLAGLGKMYLEDNRFSQVIDQAGGEGTAKFVSEAIHEYCRHN</sequence>
<evidence type="ECO:0000313" key="7">
    <source>
        <dbReference type="Proteomes" id="UP001597036"/>
    </source>
</evidence>
<name>A0ABW2Y842_9BIFI</name>
<dbReference type="Pfam" id="PF13411">
    <property type="entry name" value="MerR_1"/>
    <property type="match status" value="1"/>
</dbReference>
<evidence type="ECO:0000313" key="6">
    <source>
        <dbReference type="EMBL" id="MFD0705439.1"/>
    </source>
</evidence>
<keyword evidence="4" id="KW-0804">Transcription</keyword>
<evidence type="ECO:0000256" key="4">
    <source>
        <dbReference type="ARBA" id="ARBA00023163"/>
    </source>
</evidence>
<dbReference type="InterPro" id="IPR012925">
    <property type="entry name" value="TipAS_dom"/>
</dbReference>
<dbReference type="InterPro" id="IPR036244">
    <property type="entry name" value="TipA-like_antibiotic-bd"/>
</dbReference>
<dbReference type="Proteomes" id="UP001597036">
    <property type="component" value="Unassembled WGS sequence"/>
</dbReference>
<organism evidence="6 7">
    <name type="scientific">Alloscardovia venturai</name>
    <dbReference type="NCBI Taxonomy" id="1769421"/>
    <lineage>
        <taxon>Bacteria</taxon>
        <taxon>Bacillati</taxon>
        <taxon>Actinomycetota</taxon>
        <taxon>Actinomycetes</taxon>
        <taxon>Bifidobacteriales</taxon>
        <taxon>Bifidobacteriaceae</taxon>
        <taxon>Alloscardovia</taxon>
    </lineage>
</organism>
<keyword evidence="1" id="KW-0805">Transcription regulation</keyword>